<dbReference type="PROSITE" id="PS50026">
    <property type="entry name" value="EGF_3"/>
    <property type="match status" value="1"/>
</dbReference>
<feature type="disulfide bond" evidence="1">
    <location>
        <begin position="87"/>
        <end position="96"/>
    </location>
</feature>
<feature type="domain" description="EGF-like" evidence="3">
    <location>
        <begin position="64"/>
        <end position="97"/>
    </location>
</feature>
<keyword evidence="1" id="KW-1015">Disulfide bond</keyword>
<dbReference type="EMBL" id="CP126219">
    <property type="protein sequence ID" value="WIA20856.1"/>
    <property type="molecule type" value="Genomic_DNA"/>
</dbReference>
<dbReference type="Gene3D" id="2.10.25.10">
    <property type="entry name" value="Laminin"/>
    <property type="match status" value="1"/>
</dbReference>
<dbReference type="CDD" id="cd00054">
    <property type="entry name" value="EGF_CA"/>
    <property type="match status" value="1"/>
</dbReference>
<evidence type="ECO:0000256" key="2">
    <source>
        <dbReference type="SAM" id="Phobius"/>
    </source>
</evidence>
<protein>
    <recommendedName>
        <fullName evidence="3">EGF-like domain-containing protein</fullName>
    </recommendedName>
</protein>
<feature type="transmembrane region" description="Helical" evidence="2">
    <location>
        <begin position="147"/>
        <end position="168"/>
    </location>
</feature>
<name>A0ABY8UKF1_TETOB</name>
<reference evidence="4 5" key="1">
    <citation type="submission" date="2023-05" db="EMBL/GenBank/DDBJ databases">
        <title>A 100% complete, gapless, phased diploid assembly of the Scenedesmus obliquus UTEX 3031 genome.</title>
        <authorList>
            <person name="Biondi T.C."/>
            <person name="Hanschen E.R."/>
            <person name="Kwon T."/>
            <person name="Eng W."/>
            <person name="Kruse C.P.S."/>
            <person name="Koehler S.I."/>
            <person name="Kunde Y."/>
            <person name="Gleasner C.D."/>
            <person name="You Mak K.T."/>
            <person name="Polle J."/>
            <person name="Hovde B.T."/>
            <person name="Starkenburg S.R."/>
        </authorList>
    </citation>
    <scope>NUCLEOTIDE SEQUENCE [LARGE SCALE GENOMIC DNA]</scope>
    <source>
        <strain evidence="4 5">DOE0152z</strain>
    </source>
</reference>
<dbReference type="Proteomes" id="UP001244341">
    <property type="component" value="Chromosome 12b"/>
</dbReference>
<keyword evidence="1" id="KW-0245">EGF-like domain</keyword>
<dbReference type="PROSITE" id="PS00022">
    <property type="entry name" value="EGF_1"/>
    <property type="match status" value="1"/>
</dbReference>
<dbReference type="Pfam" id="PF23106">
    <property type="entry name" value="EGF_Teneurin"/>
    <property type="match status" value="1"/>
</dbReference>
<keyword evidence="2" id="KW-0812">Transmembrane</keyword>
<evidence type="ECO:0000259" key="3">
    <source>
        <dbReference type="PROSITE" id="PS50026"/>
    </source>
</evidence>
<gene>
    <name evidence="4" type="ORF">OEZ85_005205</name>
</gene>
<keyword evidence="5" id="KW-1185">Reference proteome</keyword>
<evidence type="ECO:0000313" key="5">
    <source>
        <dbReference type="Proteomes" id="UP001244341"/>
    </source>
</evidence>
<dbReference type="InterPro" id="IPR000742">
    <property type="entry name" value="EGF"/>
</dbReference>
<keyword evidence="2" id="KW-0472">Membrane</keyword>
<proteinExistence type="predicted"/>
<evidence type="ECO:0000313" key="4">
    <source>
        <dbReference type="EMBL" id="WIA20856.1"/>
    </source>
</evidence>
<accession>A0ABY8UKF1</accession>
<sequence length="193" mass="20512">MHRMVDTPVPVPGSSSKLTVREVSSVVRSGTCGDGICQVNERPSWSNPNSCQADCALPFLSCPAVNGSQAPCNSRGVCFNSLGSCSCTTGYTGADCSSCALNYKSINGFCVAVHLLAPQRSLSSNLTTSNSLLAQLSKHRSMTGGQAAVTVVMVGSMLVVAGAAWVVWKRRTRYLMQGYEEQLKNQVESYYAP</sequence>
<comment type="caution">
    <text evidence="1">Lacks conserved residue(s) required for the propagation of feature annotation.</text>
</comment>
<keyword evidence="2" id="KW-1133">Transmembrane helix</keyword>
<evidence type="ECO:0000256" key="1">
    <source>
        <dbReference type="PROSITE-ProRule" id="PRU00076"/>
    </source>
</evidence>
<organism evidence="4 5">
    <name type="scientific">Tetradesmus obliquus</name>
    <name type="common">Green alga</name>
    <name type="synonym">Acutodesmus obliquus</name>
    <dbReference type="NCBI Taxonomy" id="3088"/>
    <lineage>
        <taxon>Eukaryota</taxon>
        <taxon>Viridiplantae</taxon>
        <taxon>Chlorophyta</taxon>
        <taxon>core chlorophytes</taxon>
        <taxon>Chlorophyceae</taxon>
        <taxon>CS clade</taxon>
        <taxon>Sphaeropleales</taxon>
        <taxon>Scenedesmaceae</taxon>
        <taxon>Tetradesmus</taxon>
    </lineage>
</organism>